<keyword evidence="1" id="KW-1133">Transmembrane helix</keyword>
<evidence type="ECO:0008006" key="4">
    <source>
        <dbReference type="Google" id="ProtNLM"/>
    </source>
</evidence>
<accession>A0ABP8TCN5</accession>
<proteinExistence type="predicted"/>
<protein>
    <recommendedName>
        <fullName evidence="4">Cation:proton antiporter</fullName>
    </recommendedName>
</protein>
<reference evidence="3" key="1">
    <citation type="journal article" date="2019" name="Int. J. Syst. Evol. Microbiol.">
        <title>The Global Catalogue of Microorganisms (GCM) 10K type strain sequencing project: providing services to taxonomists for standard genome sequencing and annotation.</title>
        <authorList>
            <consortium name="The Broad Institute Genomics Platform"/>
            <consortium name="The Broad Institute Genome Sequencing Center for Infectious Disease"/>
            <person name="Wu L."/>
            <person name="Ma J."/>
        </authorList>
    </citation>
    <scope>NUCLEOTIDE SEQUENCE [LARGE SCALE GENOMIC DNA]</scope>
    <source>
        <strain evidence="3">JCM 17938</strain>
    </source>
</reference>
<dbReference type="RefSeq" id="WP_345346903.1">
    <property type="nucleotide sequence ID" value="NZ_BAABHJ010000001.1"/>
</dbReference>
<gene>
    <name evidence="2" type="ORF">GCM10023195_03100</name>
</gene>
<evidence type="ECO:0000256" key="1">
    <source>
        <dbReference type="SAM" id="Phobius"/>
    </source>
</evidence>
<feature type="transmembrane region" description="Helical" evidence="1">
    <location>
        <begin position="62"/>
        <end position="83"/>
    </location>
</feature>
<keyword evidence="1" id="KW-0812">Transmembrane</keyword>
<organism evidence="2 3">
    <name type="scientific">Actinoallomurus liliacearum</name>
    <dbReference type="NCBI Taxonomy" id="1080073"/>
    <lineage>
        <taxon>Bacteria</taxon>
        <taxon>Bacillati</taxon>
        <taxon>Actinomycetota</taxon>
        <taxon>Actinomycetes</taxon>
        <taxon>Streptosporangiales</taxon>
        <taxon>Thermomonosporaceae</taxon>
        <taxon>Actinoallomurus</taxon>
    </lineage>
</organism>
<dbReference type="Pfam" id="PF03334">
    <property type="entry name" value="PhaG_MnhG_YufB"/>
    <property type="match status" value="1"/>
</dbReference>
<dbReference type="Proteomes" id="UP001500212">
    <property type="component" value="Unassembled WGS sequence"/>
</dbReference>
<dbReference type="EMBL" id="BAABHJ010000001">
    <property type="protein sequence ID" value="GAA4601297.1"/>
    <property type="molecule type" value="Genomic_DNA"/>
</dbReference>
<name>A0ABP8TCN5_9ACTN</name>
<dbReference type="InterPro" id="IPR005133">
    <property type="entry name" value="PhaG_MnhG_YufB"/>
</dbReference>
<keyword evidence="1" id="KW-0472">Membrane</keyword>
<evidence type="ECO:0000313" key="2">
    <source>
        <dbReference type="EMBL" id="GAA4601297.1"/>
    </source>
</evidence>
<comment type="caution">
    <text evidence="2">The sequence shown here is derived from an EMBL/GenBank/DDBJ whole genome shotgun (WGS) entry which is preliminary data.</text>
</comment>
<keyword evidence="3" id="KW-1185">Reference proteome</keyword>
<feature type="transmembrane region" description="Helical" evidence="1">
    <location>
        <begin position="33"/>
        <end position="50"/>
    </location>
</feature>
<evidence type="ECO:0000313" key="3">
    <source>
        <dbReference type="Proteomes" id="UP001500212"/>
    </source>
</evidence>
<sequence>MSTVLIWAGVAVAALSAIRLVLTRDLFARLHFIGPVTVLAAPLVVAGLALRTWSSWHDVFKLVLIGLLLIGTGPATVVATARARRGPDD</sequence>